<reference evidence="4" key="3">
    <citation type="submission" date="2018-03" db="EMBL/GenBank/DDBJ databases">
        <authorList>
            <person name="Keele B.F."/>
        </authorList>
    </citation>
    <scope>NUCLEOTIDE SEQUENCE</scope>
    <source>
        <strain evidence="4">SNUC 4143</strain>
        <strain evidence="2">SNUC 761</strain>
    </source>
</reference>
<dbReference type="InterPro" id="IPR022496">
    <property type="entry name" value="T6A_TsaB"/>
</dbReference>
<proteinExistence type="predicted"/>
<dbReference type="GO" id="GO:0005829">
    <property type="term" value="C:cytosol"/>
    <property type="evidence" value="ECO:0007669"/>
    <property type="project" value="TreeGrafter"/>
</dbReference>
<dbReference type="EMBL" id="PYZH01000035">
    <property type="protein sequence ID" value="PTF14820.1"/>
    <property type="molecule type" value="Genomic_DNA"/>
</dbReference>
<evidence type="ECO:0000313" key="3">
    <source>
        <dbReference type="EMBL" id="PTF13905.1"/>
    </source>
</evidence>
<dbReference type="PANTHER" id="PTHR11735:SF11">
    <property type="entry name" value="TRNA THREONYLCARBAMOYLADENOSINE BIOSYNTHESIS PROTEIN TSAB"/>
    <property type="match status" value="1"/>
</dbReference>
<dbReference type="NCBIfam" id="TIGR03725">
    <property type="entry name" value="T6A_YeaZ"/>
    <property type="match status" value="1"/>
</dbReference>
<dbReference type="CDD" id="cd24032">
    <property type="entry name" value="ASKHA_NBD_TsaB"/>
    <property type="match status" value="1"/>
</dbReference>
<evidence type="ECO:0000313" key="2">
    <source>
        <dbReference type="EMBL" id="PTE73358.1"/>
    </source>
</evidence>
<protein>
    <submittedName>
        <fullName evidence="4">tRNA (Adenosine(37)-N6)-threonylcarbamoyltransferase complex dimerization subunit type 1 TsaB</fullName>
    </submittedName>
</protein>
<keyword evidence="4" id="KW-0808">Transferase</keyword>
<evidence type="ECO:0000313" key="4">
    <source>
        <dbReference type="EMBL" id="PTF14820.1"/>
    </source>
</evidence>
<dbReference type="OrthoDB" id="9784166at2"/>
<dbReference type="InterPro" id="IPR000905">
    <property type="entry name" value="Gcp-like_dom"/>
</dbReference>
<dbReference type="EMBL" id="PYZL01000034">
    <property type="protein sequence ID" value="PTE73358.1"/>
    <property type="molecule type" value="Genomic_DNA"/>
</dbReference>
<dbReference type="AlphaFoldDB" id="A0A2K4DT28"/>
<organism evidence="4 7">
    <name type="scientific">Staphylococcus devriesei</name>
    <dbReference type="NCBI Taxonomy" id="586733"/>
    <lineage>
        <taxon>Bacteria</taxon>
        <taxon>Bacillati</taxon>
        <taxon>Bacillota</taxon>
        <taxon>Bacilli</taxon>
        <taxon>Bacillales</taxon>
        <taxon>Staphylococcaceae</taxon>
        <taxon>Staphylococcus</taxon>
    </lineage>
</organism>
<dbReference type="EMBL" id="PYZI01000007">
    <property type="protein sequence ID" value="PTF13905.1"/>
    <property type="molecule type" value="Genomic_DNA"/>
</dbReference>
<gene>
    <name evidence="4" type="primary">tsaB</name>
    <name evidence="2" type="ORF">BUY44_06335</name>
    <name evidence="3" type="ORF">BUY47_07515</name>
    <name evidence="4" type="ORF">BUY48_06830</name>
</gene>
<dbReference type="SUPFAM" id="SSF53067">
    <property type="entry name" value="Actin-like ATPase domain"/>
    <property type="match status" value="2"/>
</dbReference>
<name>A0A2K4DT28_9STAP</name>
<dbReference type="PANTHER" id="PTHR11735">
    <property type="entry name" value="TRNA N6-ADENOSINE THREONYLCARBAMOYLTRANSFERASE"/>
    <property type="match status" value="1"/>
</dbReference>
<dbReference type="GO" id="GO:0016740">
    <property type="term" value="F:transferase activity"/>
    <property type="evidence" value="ECO:0007669"/>
    <property type="project" value="UniProtKB-KW"/>
</dbReference>
<feature type="domain" description="Gcp-like" evidence="1">
    <location>
        <begin position="29"/>
        <end position="149"/>
    </location>
</feature>
<evidence type="ECO:0000313" key="5">
    <source>
        <dbReference type="Proteomes" id="UP000242088"/>
    </source>
</evidence>
<keyword evidence="5" id="KW-1185">Reference proteome</keyword>
<evidence type="ECO:0000313" key="6">
    <source>
        <dbReference type="Proteomes" id="UP000242547"/>
    </source>
</evidence>
<dbReference type="Proteomes" id="UP000242088">
    <property type="component" value="Unassembled WGS sequence"/>
</dbReference>
<sequence>MKLLLIDTSNRPMSIALTSDDEVLAELTTDSKQDHSSQLMPGIKSLFDQVSINKREIDGIVVAKGPGSYTGVRIGVTTAKTLAYALETDLYGVSSLKALAATIENKDDRLLVPIFDARRDAVYTGVYRYIDGQLTTILEDQYLSLDDLHVKLADLNQPYIYIGQDATKLADKLNGHIVDRLPQAQVMKGLITQPENVHAFVPNYIKLSEAERNWLNQQNQN</sequence>
<dbReference type="Pfam" id="PF00814">
    <property type="entry name" value="TsaD"/>
    <property type="match status" value="1"/>
</dbReference>
<accession>A0A2K4DT28</accession>
<dbReference type="RefSeq" id="WP_103165891.1">
    <property type="nucleotide sequence ID" value="NZ_CP130489.1"/>
</dbReference>
<evidence type="ECO:0000259" key="1">
    <source>
        <dbReference type="Pfam" id="PF00814"/>
    </source>
</evidence>
<dbReference type="GO" id="GO:0002949">
    <property type="term" value="P:tRNA threonylcarbamoyladenosine modification"/>
    <property type="evidence" value="ECO:0007669"/>
    <property type="project" value="InterPro"/>
</dbReference>
<dbReference type="Proteomes" id="UP000243350">
    <property type="component" value="Unassembled WGS sequence"/>
</dbReference>
<dbReference type="GeneID" id="48887493"/>
<comment type="caution">
    <text evidence="4">The sequence shown here is derived from an EMBL/GenBank/DDBJ whole genome shotgun (WGS) entry which is preliminary data.</text>
</comment>
<evidence type="ECO:0000313" key="7">
    <source>
        <dbReference type="Proteomes" id="UP000243350"/>
    </source>
</evidence>
<dbReference type="Proteomes" id="UP000242547">
    <property type="component" value="Unassembled WGS sequence"/>
</dbReference>
<reference evidence="5 6" key="1">
    <citation type="journal article" date="2016" name="Front. Microbiol.">
        <title>Comprehensive Phylogenetic Analysis of Bovine Non-aureus Staphylococci Species Based on Whole-Genome Sequencing.</title>
        <authorList>
            <person name="Naushad S."/>
            <person name="Barkema H.W."/>
            <person name="Luby C."/>
            <person name="Condas L.A."/>
            <person name="Nobrega D.B."/>
            <person name="Carson D.A."/>
            <person name="De Buck J."/>
        </authorList>
    </citation>
    <scope>NUCLEOTIDE SEQUENCE [LARGE SCALE GENOMIC DNA]</scope>
    <source>
        <strain evidence="3 5">SNUC 1409</strain>
        <strain evidence="4 7">SNUC 4143</strain>
        <strain evidence="2 6">SNUC 761</strain>
    </source>
</reference>
<reference evidence="3" key="2">
    <citation type="submission" date="2018-03" db="EMBL/GenBank/DDBJ databases">
        <authorList>
            <person name="Naushad S."/>
        </authorList>
    </citation>
    <scope>NUCLEOTIDE SEQUENCE</scope>
    <source>
        <strain evidence="3">SNUC 1409</strain>
    </source>
</reference>
<dbReference type="Gene3D" id="3.30.420.40">
    <property type="match status" value="2"/>
</dbReference>
<dbReference type="InterPro" id="IPR043129">
    <property type="entry name" value="ATPase_NBD"/>
</dbReference>